<dbReference type="EMBL" id="AAGUDP010000006">
    <property type="protein sequence ID" value="EBS0563348.1"/>
    <property type="molecule type" value="Genomic_DNA"/>
</dbReference>
<gene>
    <name evidence="1" type="ORF">DTU56_09475</name>
</gene>
<comment type="caution">
    <text evidence="1">The sequence shown here is derived from an EMBL/GenBank/DDBJ whole genome shotgun (WGS) entry which is preliminary data.</text>
</comment>
<reference evidence="1" key="1">
    <citation type="submission" date="2018-07" db="EMBL/GenBank/DDBJ databases">
        <authorList>
            <person name="Ashton P.M."/>
            <person name="Dallman T."/>
            <person name="Nair S."/>
            <person name="De Pinna E."/>
            <person name="Peters T."/>
            <person name="Grant K."/>
        </authorList>
    </citation>
    <scope>NUCLEOTIDE SEQUENCE</scope>
    <source>
        <strain evidence="1">142535</strain>
    </source>
</reference>
<sequence length="195" mass="22704">MTFEMGTNTKIPVLNAKGVAAHPYAPLEVGMLVNQRNRDGMAQPDHVRKSAFVFNWFREFHFIELEDDMIDWVDDSPWLQKPIFMFHMNLPDYGEPLMRNAIKDVPIQHALRRCDGYKGMIYTIEDFGDIHGNFKENITVSRANFLNKVKENIPDFQFPTSNYISPTIWREVSHLIVDPHGNLLETVVREPVERT</sequence>
<accession>A0A5U8XKA0</accession>
<organism evidence="1">
    <name type="scientific">Salmonella muenchen</name>
    <dbReference type="NCBI Taxonomy" id="596"/>
    <lineage>
        <taxon>Bacteria</taxon>
        <taxon>Pseudomonadati</taxon>
        <taxon>Pseudomonadota</taxon>
        <taxon>Gammaproteobacteria</taxon>
        <taxon>Enterobacterales</taxon>
        <taxon>Enterobacteriaceae</taxon>
        <taxon>Salmonella</taxon>
    </lineage>
</organism>
<evidence type="ECO:0000313" key="1">
    <source>
        <dbReference type="EMBL" id="EBS0563348.1"/>
    </source>
</evidence>
<dbReference type="AlphaFoldDB" id="A0A5U8XKA0"/>
<protein>
    <submittedName>
        <fullName evidence="1">Uncharacterized protein</fullName>
    </submittedName>
</protein>
<proteinExistence type="predicted"/>
<name>A0A5U8XKA0_SALMU</name>